<gene>
    <name evidence="1" type="ORF">HCG48_24100</name>
</gene>
<dbReference type="Proteomes" id="UP000500857">
    <property type="component" value="Chromosome"/>
</dbReference>
<dbReference type="RefSeq" id="WP_168571447.1">
    <property type="nucleotide sequence ID" value="NZ_CP051167.1"/>
</dbReference>
<dbReference type="AlphaFoldDB" id="A0A6H1U397"/>
<evidence type="ECO:0000313" key="2">
    <source>
        <dbReference type="Proteomes" id="UP000500857"/>
    </source>
</evidence>
<name>A0A6H1U397_9CYAN</name>
<evidence type="ECO:0000313" key="1">
    <source>
        <dbReference type="EMBL" id="QIZ73301.1"/>
    </source>
</evidence>
<proteinExistence type="predicted"/>
<dbReference type="EMBL" id="CP051167">
    <property type="protein sequence ID" value="QIZ73301.1"/>
    <property type="molecule type" value="Genomic_DNA"/>
</dbReference>
<reference evidence="1 2" key="1">
    <citation type="submission" date="2020-04" db="EMBL/GenBank/DDBJ databases">
        <authorList>
            <person name="Basu S."/>
            <person name="Maruthanayagam V."/>
            <person name="Chakraborty S."/>
            <person name="Pramanik A."/>
            <person name="Mukherjee J."/>
            <person name="Brink B."/>
        </authorList>
    </citation>
    <scope>NUCLEOTIDE SEQUENCE [LARGE SCALE GENOMIC DNA]</scope>
    <source>
        <strain evidence="1 2">AP17</strain>
    </source>
</reference>
<keyword evidence="2" id="KW-1185">Reference proteome</keyword>
<dbReference type="KEGG" id="oxy:HCG48_24100"/>
<organism evidence="1 2">
    <name type="scientific">Oxynema aestuarii AP17</name>
    <dbReference type="NCBI Taxonomy" id="2064643"/>
    <lineage>
        <taxon>Bacteria</taxon>
        <taxon>Bacillati</taxon>
        <taxon>Cyanobacteriota</taxon>
        <taxon>Cyanophyceae</taxon>
        <taxon>Oscillatoriophycideae</taxon>
        <taxon>Oscillatoriales</taxon>
        <taxon>Oscillatoriaceae</taxon>
        <taxon>Oxynema</taxon>
        <taxon>Oxynema aestuarii</taxon>
    </lineage>
</organism>
<sequence length="164" mass="18073">MLRIQRGTYRSPNPSKVKNTIASLGFRSSFQLDRHGFLRALSREVCRSHNTVDRSSGAIAPPYPLSGKRSPHSVATLTRILKFSGSAIVGSDRPFYRYDAMGEKAIEGSARAARDRSGKSDPIPPFHPTPIAFSEVESPLTDAIALFHLTVFSKATRFSVERPI</sequence>
<accession>A0A6H1U397</accession>
<protein>
    <submittedName>
        <fullName evidence="1">Uncharacterized protein</fullName>
    </submittedName>
</protein>